<name>A0ACC0GL51_9ERIC</name>
<protein>
    <submittedName>
        <fullName evidence="1">Transcription factor TCP4</fullName>
    </submittedName>
</protein>
<gene>
    <name evidence="1" type="ORF">LOK49_LG09G00833</name>
</gene>
<keyword evidence="2" id="KW-1185">Reference proteome</keyword>
<evidence type="ECO:0000313" key="1">
    <source>
        <dbReference type="EMBL" id="KAI8000900.1"/>
    </source>
</evidence>
<sequence>MKKKIKIKINNGHENERFQTHQPKWPHSQSGLISSSSNLASKQESPLPLKKLKSNINNHSKVCTAKGPRDRRLRLSAHTAIQFYDVQDRLGYGRPSQAIDWLMKEAKTAIDALHHELPSADQKTQKNQHFNEEEEEDPINGFCLSLPQTFFSDSLDFESTSTNWYNPQSQRVISWNSNSSSGNGEGREGSVIDSGLVLGLNQFLFQGGTLQSSYLSSIPDSMNLNYDQMPGNLFTSDGFSGFLVSPLIRGEEEEENPAPNKASSASATCLLHF</sequence>
<dbReference type="Proteomes" id="UP001060215">
    <property type="component" value="Chromosome 8"/>
</dbReference>
<accession>A0ACC0GL51</accession>
<comment type="caution">
    <text evidence="1">The sequence shown here is derived from an EMBL/GenBank/DDBJ whole genome shotgun (WGS) entry which is preliminary data.</text>
</comment>
<proteinExistence type="predicted"/>
<organism evidence="1 2">
    <name type="scientific">Camellia lanceoleosa</name>
    <dbReference type="NCBI Taxonomy" id="1840588"/>
    <lineage>
        <taxon>Eukaryota</taxon>
        <taxon>Viridiplantae</taxon>
        <taxon>Streptophyta</taxon>
        <taxon>Embryophyta</taxon>
        <taxon>Tracheophyta</taxon>
        <taxon>Spermatophyta</taxon>
        <taxon>Magnoliopsida</taxon>
        <taxon>eudicotyledons</taxon>
        <taxon>Gunneridae</taxon>
        <taxon>Pentapetalae</taxon>
        <taxon>asterids</taxon>
        <taxon>Ericales</taxon>
        <taxon>Theaceae</taxon>
        <taxon>Camellia</taxon>
    </lineage>
</organism>
<evidence type="ECO:0000313" key="2">
    <source>
        <dbReference type="Proteomes" id="UP001060215"/>
    </source>
</evidence>
<reference evidence="1 2" key="1">
    <citation type="journal article" date="2022" name="Plant J.">
        <title>Chromosome-level genome of Camellia lanceoleosa provides a valuable resource for understanding genome evolution and self-incompatibility.</title>
        <authorList>
            <person name="Gong W."/>
            <person name="Xiao S."/>
            <person name="Wang L."/>
            <person name="Liao Z."/>
            <person name="Chang Y."/>
            <person name="Mo W."/>
            <person name="Hu G."/>
            <person name="Li W."/>
            <person name="Zhao G."/>
            <person name="Zhu H."/>
            <person name="Hu X."/>
            <person name="Ji K."/>
            <person name="Xiang X."/>
            <person name="Song Q."/>
            <person name="Yuan D."/>
            <person name="Jin S."/>
            <person name="Zhang L."/>
        </authorList>
    </citation>
    <scope>NUCLEOTIDE SEQUENCE [LARGE SCALE GENOMIC DNA]</scope>
    <source>
        <strain evidence="1">SQ_2022a</strain>
    </source>
</reference>
<dbReference type="EMBL" id="CM045765">
    <property type="protein sequence ID" value="KAI8000900.1"/>
    <property type="molecule type" value="Genomic_DNA"/>
</dbReference>